<organism evidence="1 2">
    <name type="scientific">Sphingomonas cynarae</name>
    <dbReference type="NCBI Taxonomy" id="930197"/>
    <lineage>
        <taxon>Bacteria</taxon>
        <taxon>Pseudomonadati</taxon>
        <taxon>Pseudomonadota</taxon>
        <taxon>Alphaproteobacteria</taxon>
        <taxon>Sphingomonadales</taxon>
        <taxon>Sphingomonadaceae</taxon>
        <taxon>Sphingomonas</taxon>
    </lineage>
</organism>
<keyword evidence="2" id="KW-1185">Reference proteome</keyword>
<proteinExistence type="predicted"/>
<dbReference type="PANTHER" id="PTHR33361:SF2">
    <property type="entry name" value="DUF885 DOMAIN-CONTAINING PROTEIN"/>
    <property type="match status" value="1"/>
</dbReference>
<dbReference type="InterPro" id="IPR010281">
    <property type="entry name" value="DUF885"/>
</dbReference>
<reference evidence="2" key="1">
    <citation type="journal article" date="2019" name="Int. J. Syst. Evol. Microbiol.">
        <title>The Global Catalogue of Microorganisms (GCM) 10K type strain sequencing project: providing services to taxonomists for standard genome sequencing and annotation.</title>
        <authorList>
            <consortium name="The Broad Institute Genomics Platform"/>
            <consortium name="The Broad Institute Genome Sequencing Center for Infectious Disease"/>
            <person name="Wu L."/>
            <person name="Ma J."/>
        </authorList>
    </citation>
    <scope>NUCLEOTIDE SEQUENCE [LARGE SCALE GENOMIC DNA]</scope>
    <source>
        <strain evidence="2">JCM 17498</strain>
    </source>
</reference>
<name>A0ABP7CMG1_9SPHN</name>
<accession>A0ABP7CMG1</accession>
<dbReference type="PANTHER" id="PTHR33361">
    <property type="entry name" value="GLR0591 PROTEIN"/>
    <property type="match status" value="1"/>
</dbReference>
<sequence>MIVGAGAVGVAAAAWPTGAEAQVGPGAPGTPMPGDRAASAGLAGIADALLADWPEAALSLGIDKGERIALRGRLADRSAAADRARAGRCATHLTALKRIDRRGLSPAVAMDVDTTEAAHALADEGWRTMPVGEVAVLNPSASFRNSPYLVSQLGGAYADVPDLLENKHEVAGAADAEAYLARLDQYARALDGETARIRADAAAGAVPPVLVIDLTMGQLQGIRATPVADWAIVATFAAKCTKAGLPPRHAEQAARLCAARIAPALDRQIAAFAAMRPGASAVPGLWQRPGGGGWYRWLVKAATTTNETPEAIHALGLEQNRAINAEIDTLLKAQGLTRGTVGERLSALSTRPDLVFSNDDAGRAKLLAYLNGRIADIRTRLPRAFGSPVKGSLLIKRVPPAIQDGAPNGYAGPGSMDGSQPGLYYINLKTTATWPRYSLPTLCYHEGLPGHIWQGEYSYRLPLIRSLLAFNAYSEGWALYAEQLASELGVYDDDPLGRIGYLQSMNFRACRLVVDTGMHARRWTFEQALAWFQAATGMPAVQLTAELQRYAAMPGQACGYKMGHNEINRLRGKAQAALGARYDLKAFDDVVVGTGNVPLTLLERVVDRYVAGAGAGAGARG</sequence>
<gene>
    <name evidence="1" type="ORF">GCM10022268_00040</name>
</gene>
<evidence type="ECO:0000313" key="1">
    <source>
        <dbReference type="EMBL" id="GAA3693064.1"/>
    </source>
</evidence>
<evidence type="ECO:0000313" key="2">
    <source>
        <dbReference type="Proteomes" id="UP001500523"/>
    </source>
</evidence>
<comment type="caution">
    <text evidence="1">The sequence shown here is derived from an EMBL/GenBank/DDBJ whole genome shotgun (WGS) entry which is preliminary data.</text>
</comment>
<dbReference type="EMBL" id="BAABBF010000001">
    <property type="protein sequence ID" value="GAA3693064.1"/>
    <property type="molecule type" value="Genomic_DNA"/>
</dbReference>
<protein>
    <submittedName>
        <fullName evidence="1">DUF885 family protein</fullName>
    </submittedName>
</protein>
<dbReference type="Proteomes" id="UP001500523">
    <property type="component" value="Unassembled WGS sequence"/>
</dbReference>
<dbReference type="Pfam" id="PF05960">
    <property type="entry name" value="DUF885"/>
    <property type="match status" value="1"/>
</dbReference>